<accession>A0AC58PVM4</accession>
<reference evidence="2" key="1">
    <citation type="submission" date="2025-08" db="UniProtKB">
        <authorList>
            <consortium name="RefSeq"/>
        </authorList>
    </citation>
    <scope>IDENTIFICATION</scope>
    <source>
        <tissue evidence="2">Blood</tissue>
    </source>
</reference>
<organism evidence="1 2">
    <name type="scientific">Camelus bactrianus</name>
    <name type="common">Bactrian camel</name>
    <dbReference type="NCBI Taxonomy" id="9837"/>
    <lineage>
        <taxon>Eukaryota</taxon>
        <taxon>Metazoa</taxon>
        <taxon>Chordata</taxon>
        <taxon>Craniata</taxon>
        <taxon>Vertebrata</taxon>
        <taxon>Euteleostomi</taxon>
        <taxon>Mammalia</taxon>
        <taxon>Eutheria</taxon>
        <taxon>Laurasiatheria</taxon>
        <taxon>Artiodactyla</taxon>
        <taxon>Tylopoda</taxon>
        <taxon>Camelidae</taxon>
        <taxon>Camelus</taxon>
    </lineage>
</organism>
<evidence type="ECO:0000313" key="1">
    <source>
        <dbReference type="Proteomes" id="UP001732780"/>
    </source>
</evidence>
<gene>
    <name evidence="2" type="primary">LOC141575976</name>
</gene>
<evidence type="ECO:0000313" key="2">
    <source>
        <dbReference type="RefSeq" id="XP_074214088.1"/>
    </source>
</evidence>
<proteinExistence type="predicted"/>
<dbReference type="Proteomes" id="UP001732780">
    <property type="component" value="Chromosome 35"/>
</dbReference>
<dbReference type="RefSeq" id="XP_074214088.1">
    <property type="nucleotide sequence ID" value="XM_074357987.1"/>
</dbReference>
<name>A0AC58PVM4_CAMBA</name>
<sequence length="434" mass="46328">MWVVKEELKSEEVMCPWTAFLRIPDSPDPPEGSSPPGGALCPPKRAGLELLGAGVGAPLRRAVQGAGCAAVPRRSIHRSAGTSSRGHSAARAPRAPARRRVPSPAPAARPRRPRGGGKFAPGRSAPPPPPPPRPSHASAPGRPGRGGGRAARACGPLDARAPKGRPPPPHPGQVCAGRRSSRAARRAAPRASAALLPRRPLPARSPPDTDAAFSCRRISLEPPRLLRKKGKRKTVRRPAEQRPAPAQPSECGAAQLDCEPYRSETLPQACLAPGTQRPQQVAGQLEGRRGRNTVELLSGAQAEASGMARRPHRRAASHTLSGQRSVTGPTAHTADQRAGGTMFCAIAFPIWKSFRTIYLFHHWPLSVRKREDSSFAKCRESPDHQASGFEGANGGLKLQMRAQWQDMALKPEGTRLDTISPTVAPPRKFGEPDM</sequence>
<keyword evidence="1" id="KW-1185">Reference proteome</keyword>
<protein>
    <submittedName>
        <fullName evidence="2">Uncharacterized protein LOC141575976</fullName>
    </submittedName>
</protein>